<comment type="caution">
    <text evidence="1">The sequence shown here is derived from an EMBL/GenBank/DDBJ whole genome shotgun (WGS) entry which is preliminary data.</text>
</comment>
<sequence length="107" mass="10978">MCGPGCVVPSDSTADGCPFGSVRVDLGVGLPALGQPARGAHPFPGEVAEHERRQAITPWATRFGRGEDERILAAARAGRGSEGQAANGDCGRVVVEVSLDVGQQVVL</sequence>
<dbReference type="EMBL" id="BAAASG010000007">
    <property type="protein sequence ID" value="GAA2491576.1"/>
    <property type="molecule type" value="Genomic_DNA"/>
</dbReference>
<accession>A0ABP5Z3F2</accession>
<protein>
    <submittedName>
        <fullName evidence="1">Uncharacterized protein</fullName>
    </submittedName>
</protein>
<evidence type="ECO:0000313" key="1">
    <source>
        <dbReference type="EMBL" id="GAA2491576.1"/>
    </source>
</evidence>
<organism evidence="1 2">
    <name type="scientific">Streptomyces longisporus</name>
    <dbReference type="NCBI Taxonomy" id="1948"/>
    <lineage>
        <taxon>Bacteria</taxon>
        <taxon>Bacillati</taxon>
        <taxon>Actinomycetota</taxon>
        <taxon>Actinomycetes</taxon>
        <taxon>Kitasatosporales</taxon>
        <taxon>Streptomycetaceae</taxon>
        <taxon>Streptomyces</taxon>
    </lineage>
</organism>
<evidence type="ECO:0000313" key="2">
    <source>
        <dbReference type="Proteomes" id="UP001501777"/>
    </source>
</evidence>
<keyword evidence="2" id="KW-1185">Reference proteome</keyword>
<name>A0ABP5Z3F2_STRLO</name>
<reference evidence="2" key="1">
    <citation type="journal article" date="2019" name="Int. J. Syst. Evol. Microbiol.">
        <title>The Global Catalogue of Microorganisms (GCM) 10K type strain sequencing project: providing services to taxonomists for standard genome sequencing and annotation.</title>
        <authorList>
            <consortium name="The Broad Institute Genomics Platform"/>
            <consortium name="The Broad Institute Genome Sequencing Center for Infectious Disease"/>
            <person name="Wu L."/>
            <person name="Ma J."/>
        </authorList>
    </citation>
    <scope>NUCLEOTIDE SEQUENCE [LARGE SCALE GENOMIC DNA]</scope>
    <source>
        <strain evidence="2">JCM 4395</strain>
    </source>
</reference>
<dbReference type="Proteomes" id="UP001501777">
    <property type="component" value="Unassembled WGS sequence"/>
</dbReference>
<gene>
    <name evidence="1" type="ORF">GCM10010276_33770</name>
</gene>
<proteinExistence type="predicted"/>